<dbReference type="InterPro" id="IPR036890">
    <property type="entry name" value="HATPase_C_sf"/>
</dbReference>
<comment type="catalytic activity">
    <reaction evidence="1">
        <text>ATP + protein L-histidine = ADP + protein N-phospho-L-histidine.</text>
        <dbReference type="EC" id="2.7.13.3"/>
    </reaction>
</comment>
<evidence type="ECO:0000256" key="6">
    <source>
        <dbReference type="ARBA" id="ARBA00022777"/>
    </source>
</evidence>
<keyword evidence="3" id="KW-0597">Phosphoprotein</keyword>
<keyword evidence="6 9" id="KW-0418">Kinase</keyword>
<dbReference type="Gene3D" id="3.30.450.20">
    <property type="entry name" value="PAS domain"/>
    <property type="match status" value="1"/>
</dbReference>
<dbReference type="EC" id="2.7.13.3" evidence="2"/>
<evidence type="ECO:0000313" key="10">
    <source>
        <dbReference type="Proteomes" id="UP000515971"/>
    </source>
</evidence>
<keyword evidence="4" id="KW-0808">Transferase</keyword>
<dbReference type="EMBL" id="CP060718">
    <property type="protein sequence ID" value="QNN66938.1"/>
    <property type="molecule type" value="Genomic_DNA"/>
</dbReference>
<keyword evidence="10" id="KW-1185">Reference proteome</keyword>
<dbReference type="GO" id="GO:0004673">
    <property type="term" value="F:protein histidine kinase activity"/>
    <property type="evidence" value="ECO:0007669"/>
    <property type="project" value="UniProtKB-EC"/>
</dbReference>
<evidence type="ECO:0000256" key="5">
    <source>
        <dbReference type="ARBA" id="ARBA00022741"/>
    </source>
</evidence>
<dbReference type="Proteomes" id="UP000515971">
    <property type="component" value="Chromosome"/>
</dbReference>
<evidence type="ECO:0000256" key="4">
    <source>
        <dbReference type="ARBA" id="ARBA00022679"/>
    </source>
</evidence>
<keyword evidence="7" id="KW-0067">ATP-binding</keyword>
<name>A0A7G9SGG3_9SPHN</name>
<evidence type="ECO:0000256" key="2">
    <source>
        <dbReference type="ARBA" id="ARBA00012438"/>
    </source>
</evidence>
<dbReference type="AlphaFoldDB" id="A0A7G9SGG3"/>
<gene>
    <name evidence="9" type="ORF">H9L13_09810</name>
</gene>
<dbReference type="Pfam" id="PF02518">
    <property type="entry name" value="HATPase_c"/>
    <property type="match status" value="1"/>
</dbReference>
<evidence type="ECO:0000259" key="8">
    <source>
        <dbReference type="PROSITE" id="PS50109"/>
    </source>
</evidence>
<dbReference type="InterPro" id="IPR003594">
    <property type="entry name" value="HATPase_dom"/>
</dbReference>
<protein>
    <recommendedName>
        <fullName evidence="2">histidine kinase</fullName>
        <ecNumber evidence="2">2.7.13.3</ecNumber>
    </recommendedName>
</protein>
<evidence type="ECO:0000256" key="7">
    <source>
        <dbReference type="ARBA" id="ARBA00022840"/>
    </source>
</evidence>
<dbReference type="GO" id="GO:0005524">
    <property type="term" value="F:ATP binding"/>
    <property type="evidence" value="ECO:0007669"/>
    <property type="project" value="UniProtKB-KW"/>
</dbReference>
<sequence>MIDEVFENARVIRDLEIVGETPLKPGEERYWLTGFFPVKRSDGAVSSCGAWVVEVTDKKRVEQALVEANQAKDVLLYEVNHRIKNSLQLVVSLLTLHARGMTDDGARTALGDAQQRIEVIARIHQNLYSLGRHDHVDFTSFVGELASGIADSLIGGRKVRLTVNAEPDIILPIDRAVPMALAISELLTNAIKHGANAPRGANVGVELAKAADAIRIAVFDDGVGLPTDFNFDTASGLGMKIVRSLVHQARSSLTITDRAPGTEFVILLPLSKA</sequence>
<accession>A0A7G9SGG3</accession>
<dbReference type="SMART" id="SM00387">
    <property type="entry name" value="HATPase_c"/>
    <property type="match status" value="1"/>
</dbReference>
<dbReference type="InterPro" id="IPR004358">
    <property type="entry name" value="Sig_transdc_His_kin-like_C"/>
</dbReference>
<evidence type="ECO:0000313" key="9">
    <source>
        <dbReference type="EMBL" id="QNN66938.1"/>
    </source>
</evidence>
<feature type="domain" description="Histidine kinase" evidence="8">
    <location>
        <begin position="78"/>
        <end position="272"/>
    </location>
</feature>
<dbReference type="InterPro" id="IPR005467">
    <property type="entry name" value="His_kinase_dom"/>
</dbReference>
<dbReference type="InterPro" id="IPR011495">
    <property type="entry name" value="Sig_transdc_His_kin_sub2_dim/P"/>
</dbReference>
<dbReference type="PROSITE" id="PS50109">
    <property type="entry name" value="HIS_KIN"/>
    <property type="match status" value="1"/>
</dbReference>
<dbReference type="RefSeq" id="WP_187537530.1">
    <property type="nucleotide sequence ID" value="NZ_BAABJT010000001.1"/>
</dbReference>
<dbReference type="PANTHER" id="PTHR41523">
    <property type="entry name" value="TWO-COMPONENT SYSTEM SENSOR PROTEIN"/>
    <property type="match status" value="1"/>
</dbReference>
<dbReference type="Pfam" id="PF07568">
    <property type="entry name" value="HisKA_2"/>
    <property type="match status" value="1"/>
</dbReference>
<dbReference type="PRINTS" id="PR00344">
    <property type="entry name" value="BCTRLSENSOR"/>
</dbReference>
<dbReference type="SUPFAM" id="SSF55874">
    <property type="entry name" value="ATPase domain of HSP90 chaperone/DNA topoisomerase II/histidine kinase"/>
    <property type="match status" value="1"/>
</dbReference>
<evidence type="ECO:0000256" key="3">
    <source>
        <dbReference type="ARBA" id="ARBA00022553"/>
    </source>
</evidence>
<proteinExistence type="predicted"/>
<dbReference type="PANTHER" id="PTHR41523:SF8">
    <property type="entry name" value="ETHYLENE RESPONSE SENSOR PROTEIN"/>
    <property type="match status" value="1"/>
</dbReference>
<keyword evidence="5" id="KW-0547">Nucleotide-binding</keyword>
<reference evidence="9 10" key="1">
    <citation type="submission" date="2020-08" db="EMBL/GenBank/DDBJ databases">
        <title>Genome sequence of Sphingomonas lutea KCTC 23642T.</title>
        <authorList>
            <person name="Hyun D.-W."/>
            <person name="Bae J.-W."/>
        </authorList>
    </citation>
    <scope>NUCLEOTIDE SEQUENCE [LARGE SCALE GENOMIC DNA]</scope>
    <source>
        <strain evidence="9 10">KCTC 23642</strain>
    </source>
</reference>
<evidence type="ECO:0000256" key="1">
    <source>
        <dbReference type="ARBA" id="ARBA00000085"/>
    </source>
</evidence>
<organism evidence="9 10">
    <name type="scientific">Sphingomonas lutea</name>
    <dbReference type="NCBI Taxonomy" id="1045317"/>
    <lineage>
        <taxon>Bacteria</taxon>
        <taxon>Pseudomonadati</taxon>
        <taxon>Pseudomonadota</taxon>
        <taxon>Alphaproteobacteria</taxon>
        <taxon>Sphingomonadales</taxon>
        <taxon>Sphingomonadaceae</taxon>
        <taxon>Sphingomonas</taxon>
    </lineage>
</organism>
<dbReference type="Gene3D" id="3.30.565.10">
    <property type="entry name" value="Histidine kinase-like ATPase, C-terminal domain"/>
    <property type="match status" value="1"/>
</dbReference>
<dbReference type="KEGG" id="slut:H9L13_09810"/>